<protein>
    <submittedName>
        <fullName evidence="2">Uncharacterized protein</fullName>
    </submittedName>
</protein>
<dbReference type="EMBL" id="JARWAK010000013">
    <property type="protein sequence ID" value="MDR5867979.1"/>
    <property type="molecule type" value="Genomic_DNA"/>
</dbReference>
<keyword evidence="3" id="KW-1185">Reference proteome</keyword>
<sequence>MTFPRNDFEAWALPHFSGGDAEAVVALAELDSKGEYRSTEMRAARDAWRQMANQLEAARQEARTHAQEARTQRATVHEIYQVASGSTGEPGDWHGAEPVRELVAERDSLQRLADGRAEQRDALAAHVERLHDDFNALVSESYGVAELHANGDVAPWDELARGGRFEQWLLSFSDKPAISLTRRDAEQFRQGFWWGFERARCTPDQTNIRAEFEGVQELRRRNAEQADKAEEAP</sequence>
<evidence type="ECO:0000313" key="3">
    <source>
        <dbReference type="Proteomes" id="UP001264519"/>
    </source>
</evidence>
<proteinExistence type="predicted"/>
<evidence type="ECO:0000256" key="1">
    <source>
        <dbReference type="SAM" id="Coils"/>
    </source>
</evidence>
<evidence type="ECO:0000313" key="2">
    <source>
        <dbReference type="EMBL" id="MDR5867979.1"/>
    </source>
</evidence>
<dbReference type="Proteomes" id="UP001264519">
    <property type="component" value="Unassembled WGS sequence"/>
</dbReference>
<name>A0ABU1G6B7_9GAMM</name>
<keyword evidence="1" id="KW-0175">Coiled coil</keyword>
<feature type="coiled-coil region" evidence="1">
    <location>
        <begin position="41"/>
        <end position="72"/>
    </location>
</feature>
<comment type="caution">
    <text evidence="2">The sequence shown here is derived from an EMBL/GenBank/DDBJ whole genome shotgun (WGS) entry which is preliminary data.</text>
</comment>
<reference evidence="2 3" key="1">
    <citation type="submission" date="2023-04" db="EMBL/GenBank/DDBJ databases">
        <title>A long-awaited taxogenomic arrangement of the family Halomonadaceae.</title>
        <authorList>
            <person name="De La Haba R."/>
            <person name="Chuvochina M."/>
            <person name="Wittouck S."/>
            <person name="Arahal D.R."/>
            <person name="Sanchez-Porro C."/>
            <person name="Hugenholtz P."/>
            <person name="Ventosa A."/>
        </authorList>
    </citation>
    <scope>NUCLEOTIDE SEQUENCE [LARGE SCALE GENOMIC DNA]</scope>
    <source>
        <strain evidence="2 3">DSM 23530</strain>
    </source>
</reference>
<gene>
    <name evidence="2" type="ORF">QC818_14395</name>
</gene>
<accession>A0ABU1G6B7</accession>
<organism evidence="2 3">
    <name type="scientific">Halomonas koreensis</name>
    <dbReference type="NCBI Taxonomy" id="245385"/>
    <lineage>
        <taxon>Bacteria</taxon>
        <taxon>Pseudomonadati</taxon>
        <taxon>Pseudomonadota</taxon>
        <taxon>Gammaproteobacteria</taxon>
        <taxon>Oceanospirillales</taxon>
        <taxon>Halomonadaceae</taxon>
        <taxon>Halomonas</taxon>
    </lineage>
</organism>
<dbReference type="RefSeq" id="WP_309653560.1">
    <property type="nucleotide sequence ID" value="NZ_JARWAK010000013.1"/>
</dbReference>